<dbReference type="Gene3D" id="3.40.50.80">
    <property type="entry name" value="Nucleotide-binding domain of ferredoxin-NADP reductase (FNR) module"/>
    <property type="match status" value="1"/>
</dbReference>
<dbReference type="AlphaFoldDB" id="A0A1Y2H932"/>
<accession>A0A1Y2H932</accession>
<feature type="binding site" evidence="11">
    <location>
        <position position="105"/>
    </location>
    <ligand>
        <name>FAD</name>
        <dbReference type="ChEBI" id="CHEBI:57692"/>
    </ligand>
</feature>
<comment type="cofactor">
    <cofactor evidence="1 11 12">
        <name>FAD</name>
        <dbReference type="ChEBI" id="CHEBI:57692"/>
    </cofactor>
</comment>
<dbReference type="FunFam" id="2.40.30.10:FF:000032">
    <property type="entry name" value="NADH-cytochrome b5 reductase"/>
    <property type="match status" value="1"/>
</dbReference>
<evidence type="ECO:0000256" key="5">
    <source>
        <dbReference type="ARBA" id="ARBA00022787"/>
    </source>
</evidence>
<feature type="binding site" evidence="11">
    <location>
        <position position="81"/>
    </location>
    <ligand>
        <name>FAD</name>
        <dbReference type="ChEBI" id="CHEBI:57692"/>
    </ligand>
</feature>
<gene>
    <name evidence="14" type="ORF">BCR44DRAFT_130177</name>
</gene>
<sequence>MSSSTSAPTPAAAVAANLPAPLSPDEFRAFKVREIQPISHNTALYRFELPHPEQTIGMPTTSFVLTKFTPAGSDKPVVRPYTPTNTDDAKGHFDLVVKTYPNGAMSSHIASLKPGDTLEVKGPIVKYPLAENQHKEIAMIAGGTGITPMLQIINKVLRNPADKTKLTLLFGNISEKDVLLKDHIDALVKQHPGRLNVVYTIDKADNPAEWKGETGHINKDKIKKYIPAPTAENVKVFVCGPPGMLKAISGSKAPDFSQGELDGLLKELGYTKDQVFKV</sequence>
<dbReference type="InterPro" id="IPR001834">
    <property type="entry name" value="CBR-like"/>
</dbReference>
<protein>
    <recommendedName>
        <fullName evidence="12">NADH-cytochrome b5 reductase</fullName>
        <ecNumber evidence="12">1.6.2.2</ecNumber>
    </recommendedName>
</protein>
<proteinExistence type="inferred from homology"/>
<keyword evidence="4 11" id="KW-0285">Flavoprotein</keyword>
<comment type="caution">
    <text evidence="14">The sequence shown here is derived from an EMBL/GenBank/DDBJ whole genome shotgun (WGS) entry which is preliminary data.</text>
</comment>
<feature type="binding site" evidence="11">
    <location>
        <position position="98"/>
    </location>
    <ligand>
        <name>FAD</name>
        <dbReference type="ChEBI" id="CHEBI:57692"/>
    </ligand>
</feature>
<dbReference type="STRING" id="765915.A0A1Y2H932"/>
<keyword evidence="5" id="KW-0472">Membrane</keyword>
<organism evidence="14 15">
    <name type="scientific">Catenaria anguillulae PL171</name>
    <dbReference type="NCBI Taxonomy" id="765915"/>
    <lineage>
        <taxon>Eukaryota</taxon>
        <taxon>Fungi</taxon>
        <taxon>Fungi incertae sedis</taxon>
        <taxon>Blastocladiomycota</taxon>
        <taxon>Blastocladiomycetes</taxon>
        <taxon>Blastocladiales</taxon>
        <taxon>Catenariaceae</taxon>
        <taxon>Catenaria</taxon>
    </lineage>
</organism>
<dbReference type="PRINTS" id="PR00371">
    <property type="entry name" value="FPNCR"/>
</dbReference>
<dbReference type="OrthoDB" id="432685at2759"/>
<dbReference type="FunFam" id="3.40.50.80:FF:000009">
    <property type="entry name" value="NADH-cytochrome b5 reductase"/>
    <property type="match status" value="1"/>
</dbReference>
<dbReference type="EMBL" id="MCFL01000067">
    <property type="protein sequence ID" value="ORZ31098.1"/>
    <property type="molecule type" value="Genomic_DNA"/>
</dbReference>
<feature type="binding site" evidence="11">
    <location>
        <position position="96"/>
    </location>
    <ligand>
        <name>FAD</name>
        <dbReference type="ChEBI" id="CHEBI:57692"/>
    </ligand>
</feature>
<feature type="binding site" evidence="11">
    <location>
        <position position="79"/>
    </location>
    <ligand>
        <name>FAD</name>
        <dbReference type="ChEBI" id="CHEBI:57692"/>
    </ligand>
</feature>
<dbReference type="Pfam" id="PF00970">
    <property type="entry name" value="FAD_binding_6"/>
    <property type="match status" value="1"/>
</dbReference>
<keyword evidence="6 11" id="KW-0274">FAD</keyword>
<dbReference type="PRINTS" id="PR00406">
    <property type="entry name" value="CYTB5RDTASE"/>
</dbReference>
<dbReference type="Proteomes" id="UP000193411">
    <property type="component" value="Unassembled WGS sequence"/>
</dbReference>
<dbReference type="Pfam" id="PF00175">
    <property type="entry name" value="NAD_binding_1"/>
    <property type="match status" value="1"/>
</dbReference>
<dbReference type="SUPFAM" id="SSF52343">
    <property type="entry name" value="Ferredoxin reductase-like, C-terminal NADP-linked domain"/>
    <property type="match status" value="1"/>
</dbReference>
<evidence type="ECO:0000256" key="4">
    <source>
        <dbReference type="ARBA" id="ARBA00022630"/>
    </source>
</evidence>
<dbReference type="InterPro" id="IPR001433">
    <property type="entry name" value="OxRdtase_FAD/NAD-bd"/>
</dbReference>
<feature type="binding site" evidence="11">
    <location>
        <position position="80"/>
    </location>
    <ligand>
        <name>FAD</name>
        <dbReference type="ChEBI" id="CHEBI:57692"/>
    </ligand>
</feature>
<dbReference type="CDD" id="cd06183">
    <property type="entry name" value="cyt_b5_reduct_like"/>
    <property type="match status" value="1"/>
</dbReference>
<evidence type="ECO:0000313" key="14">
    <source>
        <dbReference type="EMBL" id="ORZ31098.1"/>
    </source>
</evidence>
<evidence type="ECO:0000256" key="9">
    <source>
        <dbReference type="ARBA" id="ARBA00023128"/>
    </source>
</evidence>
<reference evidence="14 15" key="1">
    <citation type="submission" date="2016-07" db="EMBL/GenBank/DDBJ databases">
        <title>Pervasive Adenine N6-methylation of Active Genes in Fungi.</title>
        <authorList>
            <consortium name="DOE Joint Genome Institute"/>
            <person name="Mondo S.J."/>
            <person name="Dannebaum R.O."/>
            <person name="Kuo R.C."/>
            <person name="Labutti K."/>
            <person name="Haridas S."/>
            <person name="Kuo A."/>
            <person name="Salamov A."/>
            <person name="Ahrendt S.R."/>
            <person name="Lipzen A."/>
            <person name="Sullivan W."/>
            <person name="Andreopoulos W.B."/>
            <person name="Clum A."/>
            <person name="Lindquist E."/>
            <person name="Daum C."/>
            <person name="Ramamoorthy G.K."/>
            <person name="Gryganskyi A."/>
            <person name="Culley D."/>
            <person name="Magnuson J.K."/>
            <person name="James T.Y."/>
            <person name="O'Malley M.A."/>
            <person name="Stajich J.E."/>
            <person name="Spatafora J.W."/>
            <person name="Visel A."/>
            <person name="Grigoriev I.V."/>
        </authorList>
    </citation>
    <scope>NUCLEOTIDE SEQUENCE [LARGE SCALE GENOMIC DNA]</scope>
    <source>
        <strain evidence="14 15">PL171</strain>
    </source>
</reference>
<evidence type="ECO:0000256" key="11">
    <source>
        <dbReference type="PIRSR" id="PIRSR601834-1"/>
    </source>
</evidence>
<dbReference type="InterPro" id="IPR017938">
    <property type="entry name" value="Riboflavin_synthase-like_b-brl"/>
</dbReference>
<evidence type="ECO:0000256" key="2">
    <source>
        <dbReference type="ARBA" id="ARBA00004572"/>
    </source>
</evidence>
<keyword evidence="15" id="KW-1185">Reference proteome</keyword>
<evidence type="ECO:0000313" key="15">
    <source>
        <dbReference type="Proteomes" id="UP000193411"/>
    </source>
</evidence>
<feature type="domain" description="FAD-binding FR-type" evidence="13">
    <location>
        <begin position="25"/>
        <end position="130"/>
    </location>
</feature>
<comment type="similarity">
    <text evidence="3 12">Belongs to the flavoprotein pyridine nucleotide cytochrome reductase family.</text>
</comment>
<evidence type="ECO:0000259" key="13">
    <source>
        <dbReference type="PROSITE" id="PS51384"/>
    </source>
</evidence>
<keyword evidence="8 12" id="KW-0520">NAD</keyword>
<feature type="binding site" evidence="11">
    <location>
        <position position="147"/>
    </location>
    <ligand>
        <name>FAD</name>
        <dbReference type="ChEBI" id="CHEBI:57692"/>
    </ligand>
</feature>
<dbReference type="EC" id="1.6.2.2" evidence="12"/>
<keyword evidence="9" id="KW-0496">Mitochondrion</keyword>
<evidence type="ECO:0000256" key="10">
    <source>
        <dbReference type="ARBA" id="ARBA00047682"/>
    </source>
</evidence>
<keyword evidence="5" id="KW-1000">Mitochondrion outer membrane</keyword>
<evidence type="ECO:0000256" key="12">
    <source>
        <dbReference type="RuleBase" id="RU361226"/>
    </source>
</evidence>
<evidence type="ECO:0000256" key="8">
    <source>
        <dbReference type="ARBA" id="ARBA00023027"/>
    </source>
</evidence>
<keyword evidence="7 12" id="KW-0560">Oxidoreductase</keyword>
<dbReference type="PROSITE" id="PS51384">
    <property type="entry name" value="FAD_FR"/>
    <property type="match status" value="1"/>
</dbReference>
<dbReference type="InterPro" id="IPR001709">
    <property type="entry name" value="Flavoprot_Pyr_Nucl_cyt_Rdtase"/>
</dbReference>
<name>A0A1Y2H932_9FUNG</name>
<dbReference type="GO" id="GO:0005741">
    <property type="term" value="C:mitochondrial outer membrane"/>
    <property type="evidence" value="ECO:0007669"/>
    <property type="project" value="UniProtKB-SubCell"/>
</dbReference>
<dbReference type="InterPro" id="IPR039261">
    <property type="entry name" value="FNR_nucleotide-bd"/>
</dbReference>
<dbReference type="InterPro" id="IPR017927">
    <property type="entry name" value="FAD-bd_FR_type"/>
</dbReference>
<evidence type="ECO:0000256" key="6">
    <source>
        <dbReference type="ARBA" id="ARBA00022827"/>
    </source>
</evidence>
<evidence type="ECO:0000256" key="7">
    <source>
        <dbReference type="ARBA" id="ARBA00023002"/>
    </source>
</evidence>
<dbReference type="Gene3D" id="2.40.30.10">
    <property type="entry name" value="Translation factors"/>
    <property type="match status" value="1"/>
</dbReference>
<dbReference type="GO" id="GO:0090524">
    <property type="term" value="F:cytochrome-b5 reductase activity, acting on NADH"/>
    <property type="evidence" value="ECO:0007669"/>
    <property type="project" value="UniProtKB-EC"/>
</dbReference>
<dbReference type="InterPro" id="IPR008333">
    <property type="entry name" value="Cbr1-like_FAD-bd_dom"/>
</dbReference>
<dbReference type="SUPFAM" id="SSF63380">
    <property type="entry name" value="Riboflavin synthase domain-like"/>
    <property type="match status" value="1"/>
</dbReference>
<dbReference type="PANTHER" id="PTHR19370:SF171">
    <property type="entry name" value="NADH-CYTOCHROME B5 REDUCTASE 2"/>
    <property type="match status" value="1"/>
</dbReference>
<dbReference type="PANTHER" id="PTHR19370">
    <property type="entry name" value="NADH-CYTOCHROME B5 REDUCTASE"/>
    <property type="match status" value="1"/>
</dbReference>
<evidence type="ECO:0000256" key="1">
    <source>
        <dbReference type="ARBA" id="ARBA00001974"/>
    </source>
</evidence>
<evidence type="ECO:0000256" key="3">
    <source>
        <dbReference type="ARBA" id="ARBA00006105"/>
    </source>
</evidence>
<comment type="catalytic activity">
    <reaction evidence="10 12">
        <text>2 Fe(III)-[cytochrome b5] + NADH = 2 Fe(II)-[cytochrome b5] + NAD(+) + H(+)</text>
        <dbReference type="Rhea" id="RHEA:46680"/>
        <dbReference type="Rhea" id="RHEA-COMP:10438"/>
        <dbReference type="Rhea" id="RHEA-COMP:10439"/>
        <dbReference type="ChEBI" id="CHEBI:15378"/>
        <dbReference type="ChEBI" id="CHEBI:29033"/>
        <dbReference type="ChEBI" id="CHEBI:29034"/>
        <dbReference type="ChEBI" id="CHEBI:57540"/>
        <dbReference type="ChEBI" id="CHEBI:57945"/>
        <dbReference type="EC" id="1.6.2.2"/>
    </reaction>
</comment>
<comment type="subcellular location">
    <subcellularLocation>
        <location evidence="2">Mitochondrion outer membrane</location>
        <topology evidence="2">Single-pass membrane protein</topology>
    </subcellularLocation>
</comment>
<feature type="binding site" evidence="11">
    <location>
        <position position="106"/>
    </location>
    <ligand>
        <name>FAD</name>
        <dbReference type="ChEBI" id="CHEBI:57692"/>
    </ligand>
</feature>